<name>A0A938BSR4_UNCW3</name>
<dbReference type="GO" id="GO:0003677">
    <property type="term" value="F:DNA binding"/>
    <property type="evidence" value="ECO:0007669"/>
    <property type="project" value="InterPro"/>
</dbReference>
<dbReference type="Proteomes" id="UP000779900">
    <property type="component" value="Unassembled WGS sequence"/>
</dbReference>
<dbReference type="CDD" id="cd00540">
    <property type="entry name" value="AAG"/>
    <property type="match status" value="1"/>
</dbReference>
<accession>A0A938BSR4</accession>
<organism evidence="6 7">
    <name type="scientific">candidate division WOR-3 bacterium</name>
    <dbReference type="NCBI Taxonomy" id="2052148"/>
    <lineage>
        <taxon>Bacteria</taxon>
        <taxon>Bacteria division WOR-3</taxon>
    </lineage>
</organism>
<evidence type="ECO:0000256" key="1">
    <source>
        <dbReference type="ARBA" id="ARBA00009232"/>
    </source>
</evidence>
<dbReference type="NCBIfam" id="TIGR00567">
    <property type="entry name" value="3mg"/>
    <property type="match status" value="1"/>
</dbReference>
<protein>
    <recommendedName>
        <fullName evidence="5">Putative 3-methyladenine DNA glycosylase</fullName>
        <ecNumber evidence="5">3.2.2.-</ecNumber>
    </recommendedName>
</protein>
<dbReference type="AlphaFoldDB" id="A0A938BSR4"/>
<dbReference type="Gene3D" id="3.10.300.10">
    <property type="entry name" value="Methylpurine-DNA glycosylase (MPG)"/>
    <property type="match status" value="1"/>
</dbReference>
<keyword evidence="3 5" id="KW-0378">Hydrolase</keyword>
<keyword evidence="4 5" id="KW-0234">DNA repair</keyword>
<sequence>MTGPLPRAFYLRDTLQVAKDLLGCELVHKSEAGLTSGLIVEVEAYIGPRDPASHAYRGIRSDRTRVQYEEGGRAYVYRIYGMYCCFNVVTQGQDMPEVVLVRALEPRRGIPEMRRRRGLGADADLRSLTSGPGRLCQAMGIDMASYGLDLCSRRLFVRAGHPGAKRDLVATRRINIDYAGAAANWRWRFYLKDNPFVSRPLFPKRH</sequence>
<dbReference type="PANTHER" id="PTHR10429:SF0">
    <property type="entry name" value="DNA-3-METHYLADENINE GLYCOSYLASE"/>
    <property type="match status" value="1"/>
</dbReference>
<dbReference type="GO" id="GO:0006284">
    <property type="term" value="P:base-excision repair"/>
    <property type="evidence" value="ECO:0007669"/>
    <property type="project" value="InterPro"/>
</dbReference>
<evidence type="ECO:0000313" key="7">
    <source>
        <dbReference type="Proteomes" id="UP000779900"/>
    </source>
</evidence>
<evidence type="ECO:0000256" key="3">
    <source>
        <dbReference type="ARBA" id="ARBA00022801"/>
    </source>
</evidence>
<dbReference type="InterPro" id="IPR036995">
    <property type="entry name" value="MPG_sf"/>
</dbReference>
<dbReference type="PANTHER" id="PTHR10429">
    <property type="entry name" value="DNA-3-METHYLADENINE GLYCOSYLASE"/>
    <property type="match status" value="1"/>
</dbReference>
<evidence type="ECO:0000256" key="5">
    <source>
        <dbReference type="HAMAP-Rule" id="MF_00527"/>
    </source>
</evidence>
<dbReference type="InterPro" id="IPR011034">
    <property type="entry name" value="Formyl_transferase-like_C_sf"/>
</dbReference>
<dbReference type="GO" id="GO:0003905">
    <property type="term" value="F:alkylbase DNA N-glycosylase activity"/>
    <property type="evidence" value="ECO:0007669"/>
    <property type="project" value="InterPro"/>
</dbReference>
<dbReference type="InterPro" id="IPR003180">
    <property type="entry name" value="MPG"/>
</dbReference>
<comment type="similarity">
    <text evidence="1 5">Belongs to the DNA glycosylase MPG family.</text>
</comment>
<dbReference type="HAMAP" id="MF_00527">
    <property type="entry name" value="3MGH"/>
    <property type="match status" value="1"/>
</dbReference>
<dbReference type="FunFam" id="3.10.300.10:FF:000001">
    <property type="entry name" value="Putative 3-methyladenine DNA glycosylase"/>
    <property type="match status" value="1"/>
</dbReference>
<dbReference type="EC" id="3.2.2.-" evidence="5"/>
<keyword evidence="2 5" id="KW-0227">DNA damage</keyword>
<dbReference type="Pfam" id="PF02245">
    <property type="entry name" value="Pur_DNA_glyco"/>
    <property type="match status" value="1"/>
</dbReference>
<reference evidence="6" key="1">
    <citation type="submission" date="2019-03" db="EMBL/GenBank/DDBJ databases">
        <title>Lake Tanganyika Metagenome-Assembled Genomes (MAGs).</title>
        <authorList>
            <person name="Tran P."/>
        </authorList>
    </citation>
    <scope>NUCLEOTIDE SEQUENCE</scope>
    <source>
        <strain evidence="6">K_DeepCast_150m_m2_040</strain>
    </source>
</reference>
<comment type="caution">
    <text evidence="6">The sequence shown here is derived from an EMBL/GenBank/DDBJ whole genome shotgun (WGS) entry which is preliminary data.</text>
</comment>
<proteinExistence type="inferred from homology"/>
<dbReference type="SUPFAM" id="SSF50486">
    <property type="entry name" value="FMT C-terminal domain-like"/>
    <property type="match status" value="1"/>
</dbReference>
<evidence type="ECO:0000256" key="4">
    <source>
        <dbReference type="ARBA" id="ARBA00023204"/>
    </source>
</evidence>
<gene>
    <name evidence="6" type="ORF">FJY68_03950</name>
</gene>
<evidence type="ECO:0000256" key="2">
    <source>
        <dbReference type="ARBA" id="ARBA00022763"/>
    </source>
</evidence>
<evidence type="ECO:0000313" key="6">
    <source>
        <dbReference type="EMBL" id="MBM3330989.1"/>
    </source>
</evidence>
<dbReference type="EMBL" id="VGIR01000015">
    <property type="protein sequence ID" value="MBM3330989.1"/>
    <property type="molecule type" value="Genomic_DNA"/>
</dbReference>